<evidence type="ECO:0000256" key="1">
    <source>
        <dbReference type="ARBA" id="ARBA00004275"/>
    </source>
</evidence>
<evidence type="ECO:0000256" key="2">
    <source>
        <dbReference type="ARBA" id="ARBA00004496"/>
    </source>
</evidence>
<keyword evidence="11" id="KW-1185">Reference proteome</keyword>
<evidence type="ECO:0000256" key="7">
    <source>
        <dbReference type="ARBA" id="ARBA00023140"/>
    </source>
</evidence>
<dbReference type="InterPro" id="IPR011990">
    <property type="entry name" value="TPR-like_helical_dom_sf"/>
</dbReference>
<dbReference type="RefSeq" id="XP_037143545.1">
    <property type="nucleotide sequence ID" value="XM_037287650.1"/>
</dbReference>
<dbReference type="Gene3D" id="1.25.40.10">
    <property type="entry name" value="Tetratricopeptide repeat domain"/>
    <property type="match status" value="1"/>
</dbReference>
<dbReference type="Proteomes" id="UP000509704">
    <property type="component" value="Chromosome 3"/>
</dbReference>
<protein>
    <submittedName>
        <fullName evidence="10">Uncharacterized protein</fullName>
    </submittedName>
</protein>
<evidence type="ECO:0000256" key="8">
    <source>
        <dbReference type="PROSITE-ProRule" id="PRU00339"/>
    </source>
</evidence>
<gene>
    <name evidence="10" type="ORF">HG535_0C01660</name>
</gene>
<accession>A0A7H9B031</accession>
<keyword evidence="6 8" id="KW-0802">TPR repeat</keyword>
<dbReference type="PROSITE" id="PS50005">
    <property type="entry name" value="TPR"/>
    <property type="match status" value="3"/>
</dbReference>
<sequence length="589" mass="66310">MNGADCSVGNNPLAQVTKHTQQDRSLQHGSQGLNKEFHGGSPSSQQFKSTQNVISDVNRFHLDTFMNGNSGMSSGPHPMRMGQAPMENINGKSWSRGFASPAQDGIIRGGHEMTKSSSSWSQEFHQSPESPVHTSASPINRQSQYNPHDRQSHLPYSPHMLSGPSMMLRPSAGAMSGVIHQRQDQNAITNWDEQFSELEREVAENLTINNAQDIKGDEVAVEEKQEEDIVIKDDYQSEFQEVWDSLQKDAEDLLPEELAGDDAWEADYQRFLSGRVSGNMKYKFDEENEYLHNPNAYEIGCILMENGAKLSEAALAFEAAIQEDSKHVDAWLKLGEVQTQNEKELQGISALEQCLKIDPSNLDAMKTLAISYINEGYDVSAFTMLNRWVETKYPNFLDSKEGITIEDDFEHEPERYKLNEKIKRQFLKIANALPQIDPDVQLCLGLLFYADDEFDKTIDCFKAALNVNPKDELMWNRLGASLANSSRSEEAIQAYHMALQLKPSFVRARYNLAVSSINIGCYKEAAEHLLASLKMHEVEGIQPSPSIKSGNNNILETLKRAFVAMDRRDLLEAVKPGMDLEQFRGEFKF</sequence>
<comment type="subcellular location">
    <subcellularLocation>
        <location evidence="2">Cytoplasm</location>
    </subcellularLocation>
    <subcellularLocation>
        <location evidence="1">Peroxisome</location>
    </subcellularLocation>
</comment>
<evidence type="ECO:0000256" key="3">
    <source>
        <dbReference type="ARBA" id="ARBA00005348"/>
    </source>
</evidence>
<feature type="repeat" description="TPR" evidence="8">
    <location>
        <begin position="472"/>
        <end position="505"/>
    </location>
</feature>
<dbReference type="GeneID" id="59235513"/>
<dbReference type="InterPro" id="IPR024111">
    <property type="entry name" value="PEX5/PEX5L"/>
</dbReference>
<organism evidence="10 11">
    <name type="scientific">Zygotorulaspora mrakii</name>
    <name type="common">Zygosaccharomyces mrakii</name>
    <dbReference type="NCBI Taxonomy" id="42260"/>
    <lineage>
        <taxon>Eukaryota</taxon>
        <taxon>Fungi</taxon>
        <taxon>Dikarya</taxon>
        <taxon>Ascomycota</taxon>
        <taxon>Saccharomycotina</taxon>
        <taxon>Saccharomycetes</taxon>
        <taxon>Saccharomycetales</taxon>
        <taxon>Saccharomycetaceae</taxon>
        <taxon>Zygotorulaspora</taxon>
    </lineage>
</organism>
<evidence type="ECO:0000256" key="6">
    <source>
        <dbReference type="ARBA" id="ARBA00022803"/>
    </source>
</evidence>
<comment type="similarity">
    <text evidence="3">Belongs to the peroxisomal targeting signal receptor family.</text>
</comment>
<feature type="compositionally biased region" description="Polar residues" evidence="9">
    <location>
        <begin position="122"/>
        <end position="146"/>
    </location>
</feature>
<feature type="repeat" description="TPR" evidence="8">
    <location>
        <begin position="438"/>
        <end position="471"/>
    </location>
</feature>
<keyword evidence="4" id="KW-0963">Cytoplasm</keyword>
<evidence type="ECO:0000256" key="9">
    <source>
        <dbReference type="SAM" id="MobiDB-lite"/>
    </source>
</evidence>
<dbReference type="GO" id="GO:0005778">
    <property type="term" value="C:peroxisomal membrane"/>
    <property type="evidence" value="ECO:0007669"/>
    <property type="project" value="TreeGrafter"/>
</dbReference>
<dbReference type="KEGG" id="zmk:HG535_0C01660"/>
<dbReference type="PANTHER" id="PTHR10130:SF0">
    <property type="entry name" value="GH08708P"/>
    <property type="match status" value="1"/>
</dbReference>
<keyword evidence="5" id="KW-0677">Repeat</keyword>
<dbReference type="EMBL" id="CP058606">
    <property type="protein sequence ID" value="QLG71817.1"/>
    <property type="molecule type" value="Genomic_DNA"/>
</dbReference>
<dbReference type="GO" id="GO:0005052">
    <property type="term" value="F:peroxisome matrix targeting signal-1 binding"/>
    <property type="evidence" value="ECO:0007669"/>
    <property type="project" value="TreeGrafter"/>
</dbReference>
<reference evidence="10 11" key="1">
    <citation type="submission" date="2020-07" db="EMBL/GenBank/DDBJ databases">
        <title>The yeast mating-type switching endonuclease HO is a domesticated member of an unorthodox homing genetic element family.</title>
        <authorList>
            <person name="Coughlan A.Y."/>
            <person name="Lombardi L."/>
            <person name="Braun-Galleani S."/>
            <person name="Martos A.R."/>
            <person name="Galeote V."/>
            <person name="Bigey F."/>
            <person name="Dequin S."/>
            <person name="Byrne K.P."/>
            <person name="Wolfe K.H."/>
        </authorList>
    </citation>
    <scope>NUCLEOTIDE SEQUENCE [LARGE SCALE GENOMIC DNA]</scope>
    <source>
        <strain evidence="10 11">NRRL Y-6702</strain>
    </source>
</reference>
<keyword evidence="7" id="KW-0576">Peroxisome</keyword>
<name>A0A7H9B031_ZYGMR</name>
<feature type="region of interest" description="Disordered" evidence="9">
    <location>
        <begin position="18"/>
        <end position="49"/>
    </location>
</feature>
<dbReference type="GO" id="GO:0016560">
    <property type="term" value="P:protein import into peroxisome matrix, docking"/>
    <property type="evidence" value="ECO:0007669"/>
    <property type="project" value="TreeGrafter"/>
</dbReference>
<proteinExistence type="inferred from homology"/>
<evidence type="ECO:0000256" key="4">
    <source>
        <dbReference type="ARBA" id="ARBA00022490"/>
    </source>
</evidence>
<evidence type="ECO:0000313" key="10">
    <source>
        <dbReference type="EMBL" id="QLG71817.1"/>
    </source>
</evidence>
<dbReference type="SMART" id="SM00028">
    <property type="entry name" value="TPR"/>
    <property type="match status" value="4"/>
</dbReference>
<dbReference type="GO" id="GO:0005829">
    <property type="term" value="C:cytosol"/>
    <property type="evidence" value="ECO:0007669"/>
    <property type="project" value="TreeGrafter"/>
</dbReference>
<dbReference type="AlphaFoldDB" id="A0A7H9B031"/>
<feature type="repeat" description="TPR" evidence="8">
    <location>
        <begin position="328"/>
        <end position="361"/>
    </location>
</feature>
<evidence type="ECO:0000313" key="11">
    <source>
        <dbReference type="Proteomes" id="UP000509704"/>
    </source>
</evidence>
<dbReference type="SUPFAM" id="SSF48452">
    <property type="entry name" value="TPR-like"/>
    <property type="match status" value="1"/>
</dbReference>
<dbReference type="PANTHER" id="PTHR10130">
    <property type="entry name" value="PEROXISOMAL TARGETING SIGNAL 1 RECEPTOR PEX5"/>
    <property type="match status" value="1"/>
</dbReference>
<feature type="region of interest" description="Disordered" evidence="9">
    <location>
        <begin position="112"/>
        <end position="169"/>
    </location>
</feature>
<evidence type="ECO:0000256" key="5">
    <source>
        <dbReference type="ARBA" id="ARBA00022737"/>
    </source>
</evidence>
<dbReference type="OrthoDB" id="10006023at2759"/>
<dbReference type="Pfam" id="PF13432">
    <property type="entry name" value="TPR_16"/>
    <property type="match status" value="2"/>
</dbReference>
<dbReference type="InterPro" id="IPR019734">
    <property type="entry name" value="TPR_rpt"/>
</dbReference>